<organism evidence="2 3">
    <name type="scientific">Elysia crispata</name>
    <name type="common">lettuce slug</name>
    <dbReference type="NCBI Taxonomy" id="231223"/>
    <lineage>
        <taxon>Eukaryota</taxon>
        <taxon>Metazoa</taxon>
        <taxon>Spiralia</taxon>
        <taxon>Lophotrochozoa</taxon>
        <taxon>Mollusca</taxon>
        <taxon>Gastropoda</taxon>
        <taxon>Heterobranchia</taxon>
        <taxon>Euthyneura</taxon>
        <taxon>Panpulmonata</taxon>
        <taxon>Sacoglossa</taxon>
        <taxon>Placobranchoidea</taxon>
        <taxon>Plakobranchidae</taxon>
        <taxon>Elysia</taxon>
    </lineage>
</organism>
<sequence>MQRKHIVRMQRKHAGRMQRKHAVRMQRKHIVRMQRKHVVGMQMKKGKGIGWTAELGSSPPGQGSSITAADLNKLECKTFVLVANQLNYVRETTS</sequence>
<dbReference type="EMBL" id="JAWDGP010001339">
    <property type="protein sequence ID" value="KAK3792708.1"/>
    <property type="molecule type" value="Genomic_DNA"/>
</dbReference>
<dbReference type="AlphaFoldDB" id="A0AAE1ARS6"/>
<accession>A0AAE1ARS6</accession>
<evidence type="ECO:0000313" key="2">
    <source>
        <dbReference type="EMBL" id="KAK3792708.1"/>
    </source>
</evidence>
<keyword evidence="3" id="KW-1185">Reference proteome</keyword>
<reference evidence="2" key="1">
    <citation type="journal article" date="2023" name="G3 (Bethesda)">
        <title>A reference genome for the long-term kleptoplast-retaining sea slug Elysia crispata morphotype clarki.</title>
        <authorList>
            <person name="Eastman K.E."/>
            <person name="Pendleton A.L."/>
            <person name="Shaikh M.A."/>
            <person name="Suttiyut T."/>
            <person name="Ogas R."/>
            <person name="Tomko P."/>
            <person name="Gavelis G."/>
            <person name="Widhalm J.R."/>
            <person name="Wisecaver J.H."/>
        </authorList>
    </citation>
    <scope>NUCLEOTIDE SEQUENCE</scope>
    <source>
        <strain evidence="2">ECLA1</strain>
    </source>
</reference>
<name>A0AAE1ARS6_9GAST</name>
<protein>
    <submittedName>
        <fullName evidence="2">Uncharacterized protein</fullName>
    </submittedName>
</protein>
<comment type="caution">
    <text evidence="2">The sequence shown here is derived from an EMBL/GenBank/DDBJ whole genome shotgun (WGS) entry which is preliminary data.</text>
</comment>
<feature type="region of interest" description="Disordered" evidence="1">
    <location>
        <begin position="1"/>
        <end position="29"/>
    </location>
</feature>
<dbReference type="Proteomes" id="UP001283361">
    <property type="component" value="Unassembled WGS sequence"/>
</dbReference>
<evidence type="ECO:0000313" key="3">
    <source>
        <dbReference type="Proteomes" id="UP001283361"/>
    </source>
</evidence>
<gene>
    <name evidence="2" type="ORF">RRG08_000678</name>
</gene>
<evidence type="ECO:0000256" key="1">
    <source>
        <dbReference type="SAM" id="MobiDB-lite"/>
    </source>
</evidence>
<proteinExistence type="predicted"/>